<proteinExistence type="inferred from homology"/>
<dbReference type="GO" id="GO:0019305">
    <property type="term" value="P:dTDP-rhamnose biosynthetic process"/>
    <property type="evidence" value="ECO:0007669"/>
    <property type="project" value="UniProtKB-UniPathway"/>
</dbReference>
<keyword evidence="5" id="KW-0521">NADP</keyword>
<dbReference type="InterPro" id="IPR036291">
    <property type="entry name" value="NAD(P)-bd_dom_sf"/>
</dbReference>
<feature type="active site" description="Proton donor" evidence="3">
    <location>
        <position position="132"/>
    </location>
</feature>
<dbReference type="GO" id="GO:0008831">
    <property type="term" value="F:dTDP-4-dehydrorhamnose reductase activity"/>
    <property type="evidence" value="ECO:0007669"/>
    <property type="project" value="UniProtKB-EC"/>
</dbReference>
<keyword evidence="8" id="KW-1185">Reference proteome</keyword>
<dbReference type="InterPro" id="IPR000888">
    <property type="entry name" value="RmlC-like"/>
</dbReference>
<feature type="active site" description="Proton acceptor" evidence="3">
    <location>
        <position position="69"/>
    </location>
</feature>
<dbReference type="InterPro" id="IPR005913">
    <property type="entry name" value="dTDP_dehydrorham_reduct"/>
</dbReference>
<dbReference type="InterPro" id="IPR014710">
    <property type="entry name" value="RmlC-like_jellyroll"/>
</dbReference>
<gene>
    <name evidence="7" type="ORF">EAX62_13140</name>
</gene>
<dbReference type="Pfam" id="PF00908">
    <property type="entry name" value="dTDP_sugar_isom"/>
    <property type="match status" value="1"/>
</dbReference>
<feature type="site" description="Participates in a stacking interaction with the thymidine ring of dTDP-4-oxo-6-deoxyglucose" evidence="4">
    <location>
        <position position="138"/>
    </location>
</feature>
<feature type="domain" description="RmlD-like substrate binding" evidence="6">
    <location>
        <begin position="191"/>
        <end position="467"/>
    </location>
</feature>
<dbReference type="OrthoDB" id="9803892at2"/>
<accession>A0A3M0G210</accession>
<dbReference type="CDD" id="cd05254">
    <property type="entry name" value="dTDP_HR_like_SDR_e"/>
    <property type="match status" value="1"/>
</dbReference>
<comment type="pathway">
    <text evidence="5">Carbohydrate biosynthesis; dTDP-L-rhamnose biosynthesis.</text>
</comment>
<dbReference type="SUPFAM" id="SSF51182">
    <property type="entry name" value="RmlC-like cupins"/>
    <property type="match status" value="1"/>
</dbReference>
<dbReference type="PANTHER" id="PTHR10491">
    <property type="entry name" value="DTDP-4-DEHYDRORHAMNOSE REDUCTASE"/>
    <property type="match status" value="1"/>
</dbReference>
<comment type="function">
    <text evidence="5">Catalyzes the reduction of dTDP-6-deoxy-L-lyxo-4-hexulose to yield dTDP-L-rhamnose.</text>
</comment>
<keyword evidence="5" id="KW-0560">Oxidoreductase</keyword>
<reference evidence="7 8" key="1">
    <citation type="submission" date="2018-10" db="EMBL/GenBank/DDBJ databases">
        <title>Tessaracoccus antarcticuss sp. nov., isolated from sediment.</title>
        <authorList>
            <person name="Zhou L.Y."/>
            <person name="Du Z.J."/>
        </authorList>
    </citation>
    <scope>NUCLEOTIDE SEQUENCE [LARGE SCALE GENOMIC DNA]</scope>
    <source>
        <strain evidence="7 8">JDX10</strain>
    </source>
</reference>
<dbReference type="RefSeq" id="WP_121902195.1">
    <property type="nucleotide sequence ID" value="NZ_REFW01000004.1"/>
</dbReference>
<dbReference type="Gene3D" id="2.60.120.10">
    <property type="entry name" value="Jelly Rolls"/>
    <property type="match status" value="1"/>
</dbReference>
<dbReference type="EMBL" id="REFW01000004">
    <property type="protein sequence ID" value="RMB58157.1"/>
    <property type="molecule type" value="Genomic_DNA"/>
</dbReference>
<dbReference type="Proteomes" id="UP000275256">
    <property type="component" value="Unassembled WGS sequence"/>
</dbReference>
<dbReference type="UniPathway" id="UPA00124"/>
<comment type="similarity">
    <text evidence="1">Belongs to the dTDP-4-dehydrorhamnose 3,5-epimerase family.</text>
</comment>
<evidence type="ECO:0000256" key="1">
    <source>
        <dbReference type="ARBA" id="ARBA00010154"/>
    </source>
</evidence>
<comment type="similarity">
    <text evidence="2 5">Belongs to the dTDP-4-dehydrorhamnose reductase family.</text>
</comment>
<dbReference type="InterPro" id="IPR029903">
    <property type="entry name" value="RmlD-like-bd"/>
</dbReference>
<dbReference type="GO" id="GO:0005829">
    <property type="term" value="C:cytosol"/>
    <property type="evidence" value="ECO:0007669"/>
    <property type="project" value="TreeGrafter"/>
</dbReference>
<evidence type="ECO:0000256" key="5">
    <source>
        <dbReference type="RuleBase" id="RU364082"/>
    </source>
</evidence>
<evidence type="ECO:0000259" key="6">
    <source>
        <dbReference type="Pfam" id="PF04321"/>
    </source>
</evidence>
<dbReference type="InterPro" id="IPR011051">
    <property type="entry name" value="RmlC_Cupin_sf"/>
</dbReference>
<evidence type="ECO:0000256" key="3">
    <source>
        <dbReference type="PIRSR" id="PIRSR600888-1"/>
    </source>
</evidence>
<dbReference type="SUPFAM" id="SSF51735">
    <property type="entry name" value="NAD(P)-binding Rossmann-fold domains"/>
    <property type="match status" value="1"/>
</dbReference>
<name>A0A3M0G210_9ACTN</name>
<evidence type="ECO:0000313" key="8">
    <source>
        <dbReference type="Proteomes" id="UP000275256"/>
    </source>
</evidence>
<sequence length="472" mass="50851">MGPDRTAAVRSTAIPGLLVVDLILHGDDRGWFKENWQRAKMTQLGLPDFGPVQHSVAMNHTAGVTRGFHAEPWDKLVSIASGRIFGAWVDLRAGATFGTAVTMELGPDTAVFVPRGVANGYQTLNDETVYSYLVNDHWSPEKRDAYAYVNLADETLAIPWPIPLSEATMSDADVAHPRLVDAQPAQERGTVVIGAGGQLGGALMARLPKAVGVTRTSLDLGDPNSFTSVDWSQLDTIINAAAYTAVDDAETGSGRQTAWATNVTGVAQLCRIAAEHRITLVHVSSDYVFDGTAQEYDEYEPPSPLGVYGQTKAAGDALVGQLDSHLLLRTSWVIGEGRNFVSTMVDLALRGISPTVVNDQFGRLTFTEDLAAGIAHLLDAGAPSGTWNLTNAGPVQTWADIAADVFELCGRDRKDVRPVTTQQYALQQPQRLTAPRPRRSALRLDRIVAAGFQPPEARERLTTYVAALLGAR</sequence>
<comment type="caution">
    <text evidence="7">The sequence shown here is derived from an EMBL/GenBank/DDBJ whole genome shotgun (WGS) entry which is preliminary data.</text>
</comment>
<dbReference type="Gene3D" id="3.90.25.10">
    <property type="entry name" value="UDP-galactose 4-epimerase, domain 1"/>
    <property type="match status" value="1"/>
</dbReference>
<dbReference type="EC" id="1.1.1.133" evidence="5"/>
<evidence type="ECO:0000256" key="2">
    <source>
        <dbReference type="ARBA" id="ARBA00010944"/>
    </source>
</evidence>
<evidence type="ECO:0000313" key="7">
    <source>
        <dbReference type="EMBL" id="RMB58157.1"/>
    </source>
</evidence>
<dbReference type="Pfam" id="PF04321">
    <property type="entry name" value="RmlD_sub_bind"/>
    <property type="match status" value="1"/>
</dbReference>
<dbReference type="PANTHER" id="PTHR10491:SF4">
    <property type="entry name" value="METHIONINE ADENOSYLTRANSFERASE 2 SUBUNIT BETA"/>
    <property type="match status" value="1"/>
</dbReference>
<dbReference type="Gene3D" id="3.40.50.720">
    <property type="entry name" value="NAD(P)-binding Rossmann-like Domain"/>
    <property type="match status" value="1"/>
</dbReference>
<dbReference type="GO" id="GO:0008830">
    <property type="term" value="F:dTDP-4-dehydrorhamnose 3,5-epimerase activity"/>
    <property type="evidence" value="ECO:0007669"/>
    <property type="project" value="InterPro"/>
</dbReference>
<organism evidence="7 8">
    <name type="scientific">Tessaracoccus antarcticus</name>
    <dbReference type="NCBI Taxonomy" id="2479848"/>
    <lineage>
        <taxon>Bacteria</taxon>
        <taxon>Bacillati</taxon>
        <taxon>Actinomycetota</taxon>
        <taxon>Actinomycetes</taxon>
        <taxon>Propionibacteriales</taxon>
        <taxon>Propionibacteriaceae</taxon>
        <taxon>Tessaracoccus</taxon>
    </lineage>
</organism>
<evidence type="ECO:0000256" key="4">
    <source>
        <dbReference type="PIRSR" id="PIRSR600888-3"/>
    </source>
</evidence>
<protein>
    <recommendedName>
        <fullName evidence="5">dTDP-4-dehydrorhamnose reductase</fullName>
        <ecNumber evidence="5">1.1.1.133</ecNumber>
    </recommendedName>
</protein>
<dbReference type="AlphaFoldDB" id="A0A3M0G210"/>